<dbReference type="RefSeq" id="WP_010945526.1">
    <property type="nucleotide sequence ID" value="NZ_CP011218.1"/>
</dbReference>
<keyword evidence="1" id="KW-0175">Coiled coil</keyword>
<dbReference type="PANTHER" id="PTHR38043">
    <property type="entry name" value="PROTEIN HEMX"/>
    <property type="match status" value="1"/>
</dbReference>
<dbReference type="PANTHER" id="PTHR38043:SF1">
    <property type="entry name" value="PROTEIN HEMX"/>
    <property type="match status" value="1"/>
</dbReference>
<sequence length="464" mass="51982">MPKDKQQIEHDKQMAEEAIITDQQAVDASQEVEKDLAKSTAYLAKEEISVDQTKSKKMSEKKSTGKGIAFLAVLIAIAVSGASYYLTNEKLNHLTQFVTKATQDRENIPLELPNFEVEKAQLDELSSIYKKSLERIEQLEQEQAAYTNKIDSLQAQLSKLSGIAQSDSVIWKLSDADFLLNNALRKMVLDNDIDTTKKLLLEADAILAQVPNDKVADIREAIRNDWELLANMNVVDQNSLMQQLTTLANSLDDLPMLSSGPTEDDPITNSKVSDSINDWQQNIEKSASSFLDHFIRVTDRNKADAKVFIAPNQEIYLRENIRLRLQIAILAVPRQQNELYKQSIDAVSTWIRSYFDTHNENVKNFLKELDDLAEQSVYIDAPNRLGSLVLLEQLLNKTPKAIDKIEIKAEKALPEPTDSEVKRGEANAEAIAEDESTEANHSAVEMDVESEAYPSSGSAEQTAQ</sequence>
<protein>
    <submittedName>
        <fullName evidence="4">HemX protein</fullName>
    </submittedName>
</protein>
<accession>A0AAC8UDG9</accession>
<gene>
    <name evidence="4" type="ORF">RZ57_06755</name>
</gene>
<feature type="compositionally biased region" description="Basic and acidic residues" evidence="2">
    <location>
        <begin position="413"/>
        <end position="426"/>
    </location>
</feature>
<dbReference type="OMA" id="QAIPRHQ"/>
<reference evidence="4 5" key="1">
    <citation type="journal article" date="2015" name="PLoS Negl. Trop. Dis.">
        <title>Haemophilus ducreyi Cutaneous Ulcer Strains Are Nearly Identical to Class I Genital Ulcer Strains.</title>
        <authorList>
            <person name="Gangaiah D."/>
            <person name="Webb K.M."/>
            <person name="Humphreys T.L."/>
            <person name="Fortney K.R."/>
            <person name="Toh E."/>
            <person name="Tai A."/>
            <person name="Katz S.S."/>
            <person name="Pillay A."/>
            <person name="Chen C.Y."/>
            <person name="Roberts S.A."/>
            <person name="Munson R.S.Jr."/>
            <person name="Spinola S.M."/>
        </authorList>
    </citation>
    <scope>NUCLEOTIDE SEQUENCE [LARGE SCALE GENOMIC DNA]</scope>
    <source>
        <strain evidence="5">CLU2</strain>
    </source>
</reference>
<organism evidence="4 5">
    <name type="scientific">Haemophilus ducreyi</name>
    <dbReference type="NCBI Taxonomy" id="730"/>
    <lineage>
        <taxon>Bacteria</taxon>
        <taxon>Pseudomonadati</taxon>
        <taxon>Pseudomonadota</taxon>
        <taxon>Gammaproteobacteria</taxon>
        <taxon>Pasteurellales</taxon>
        <taxon>Pasteurellaceae</taxon>
        <taxon>Haemophilus</taxon>
    </lineage>
</organism>
<evidence type="ECO:0000256" key="3">
    <source>
        <dbReference type="SAM" id="Phobius"/>
    </source>
</evidence>
<proteinExistence type="predicted"/>
<keyword evidence="3" id="KW-0472">Membrane</keyword>
<dbReference type="Pfam" id="PF04375">
    <property type="entry name" value="HemX"/>
    <property type="match status" value="1"/>
</dbReference>
<dbReference type="InterPro" id="IPR007470">
    <property type="entry name" value="HemX"/>
</dbReference>
<feature type="region of interest" description="Disordered" evidence="2">
    <location>
        <begin position="413"/>
        <end position="464"/>
    </location>
</feature>
<keyword evidence="3" id="KW-1133">Transmembrane helix</keyword>
<dbReference type="Proteomes" id="UP000060132">
    <property type="component" value="Chromosome"/>
</dbReference>
<name>A0AAC8UDG9_HAEDC</name>
<feature type="transmembrane region" description="Helical" evidence="3">
    <location>
        <begin position="67"/>
        <end position="86"/>
    </location>
</feature>
<evidence type="ECO:0000313" key="5">
    <source>
        <dbReference type="Proteomes" id="UP000060132"/>
    </source>
</evidence>
<evidence type="ECO:0000256" key="1">
    <source>
        <dbReference type="SAM" id="Coils"/>
    </source>
</evidence>
<feature type="coiled-coil region" evidence="1">
    <location>
        <begin position="122"/>
        <end position="156"/>
    </location>
</feature>
<dbReference type="AlphaFoldDB" id="A0AAC8UDG9"/>
<feature type="compositionally biased region" description="Polar residues" evidence="2">
    <location>
        <begin position="453"/>
        <end position="464"/>
    </location>
</feature>
<evidence type="ECO:0000313" key="4">
    <source>
        <dbReference type="EMBL" id="AKO32807.1"/>
    </source>
</evidence>
<evidence type="ECO:0000256" key="2">
    <source>
        <dbReference type="SAM" id="MobiDB-lite"/>
    </source>
</evidence>
<dbReference type="EMBL" id="CP011219">
    <property type="protein sequence ID" value="AKO32807.1"/>
    <property type="molecule type" value="Genomic_DNA"/>
</dbReference>
<keyword evidence="3" id="KW-0812">Transmembrane</keyword>